<dbReference type="Gene3D" id="3.90.1200.10">
    <property type="match status" value="1"/>
</dbReference>
<dbReference type="GO" id="GO:0102193">
    <property type="term" value="F:protein-ribulosamine 3-kinase activity"/>
    <property type="evidence" value="ECO:0007669"/>
    <property type="project" value="UniProtKB-EC"/>
</dbReference>
<dbReference type="SUPFAM" id="SSF56112">
    <property type="entry name" value="Protein kinase-like (PK-like)"/>
    <property type="match status" value="1"/>
</dbReference>
<evidence type="ECO:0000313" key="4">
    <source>
        <dbReference type="EMBL" id="KAJ7225281.1"/>
    </source>
</evidence>
<dbReference type="EC" id="2.7.1.172" evidence="1"/>
<dbReference type="GO" id="GO:0016301">
    <property type="term" value="F:kinase activity"/>
    <property type="evidence" value="ECO:0007669"/>
    <property type="project" value="UniProtKB-UniRule"/>
</dbReference>
<dbReference type="PIRSF" id="PIRSF006221">
    <property type="entry name" value="Ketosamine-3-kinase"/>
    <property type="match status" value="1"/>
</dbReference>
<dbReference type="Proteomes" id="UP001219525">
    <property type="component" value="Unassembled WGS sequence"/>
</dbReference>
<name>A0AAD6YPG5_9AGAR</name>
<comment type="caution">
    <text evidence="4">The sequence shown here is derived from an EMBL/GenBank/DDBJ whole genome shotgun (WGS) entry which is preliminary data.</text>
</comment>
<comment type="catalytic activity">
    <reaction evidence="2">
        <text>N(6)-D-ribulosyl-L-lysyl-[protein] + ATP = N(6)-(3-O-phospho-D-ribulosyl)-L-lysyl-[protein] + ADP + H(+)</text>
        <dbReference type="Rhea" id="RHEA:48432"/>
        <dbReference type="Rhea" id="RHEA-COMP:12103"/>
        <dbReference type="Rhea" id="RHEA-COMP:12104"/>
        <dbReference type="ChEBI" id="CHEBI:15378"/>
        <dbReference type="ChEBI" id="CHEBI:30616"/>
        <dbReference type="ChEBI" id="CHEBI:90418"/>
        <dbReference type="ChEBI" id="CHEBI:90420"/>
        <dbReference type="ChEBI" id="CHEBI:456216"/>
        <dbReference type="EC" id="2.7.1.172"/>
    </reaction>
    <physiologicalReaction direction="left-to-right" evidence="2">
        <dbReference type="Rhea" id="RHEA:48433"/>
    </physiologicalReaction>
</comment>
<dbReference type="Pfam" id="PF03881">
    <property type="entry name" value="Fructosamin_kin"/>
    <property type="match status" value="1"/>
</dbReference>
<evidence type="ECO:0000256" key="2">
    <source>
        <dbReference type="ARBA" id="ARBA00048655"/>
    </source>
</evidence>
<organism evidence="4 5">
    <name type="scientific">Mycena pura</name>
    <dbReference type="NCBI Taxonomy" id="153505"/>
    <lineage>
        <taxon>Eukaryota</taxon>
        <taxon>Fungi</taxon>
        <taxon>Dikarya</taxon>
        <taxon>Basidiomycota</taxon>
        <taxon>Agaricomycotina</taxon>
        <taxon>Agaricomycetes</taxon>
        <taxon>Agaricomycetidae</taxon>
        <taxon>Agaricales</taxon>
        <taxon>Marasmiineae</taxon>
        <taxon>Mycenaceae</taxon>
        <taxon>Mycena</taxon>
    </lineage>
</organism>
<reference evidence="4" key="1">
    <citation type="submission" date="2023-03" db="EMBL/GenBank/DDBJ databases">
        <title>Massive genome expansion in bonnet fungi (Mycena s.s.) driven by repeated elements and novel gene families across ecological guilds.</title>
        <authorList>
            <consortium name="Lawrence Berkeley National Laboratory"/>
            <person name="Harder C.B."/>
            <person name="Miyauchi S."/>
            <person name="Viragh M."/>
            <person name="Kuo A."/>
            <person name="Thoen E."/>
            <person name="Andreopoulos B."/>
            <person name="Lu D."/>
            <person name="Skrede I."/>
            <person name="Drula E."/>
            <person name="Henrissat B."/>
            <person name="Morin E."/>
            <person name="Kohler A."/>
            <person name="Barry K."/>
            <person name="LaButti K."/>
            <person name="Morin E."/>
            <person name="Salamov A."/>
            <person name="Lipzen A."/>
            <person name="Mereny Z."/>
            <person name="Hegedus B."/>
            <person name="Baldrian P."/>
            <person name="Stursova M."/>
            <person name="Weitz H."/>
            <person name="Taylor A."/>
            <person name="Grigoriev I.V."/>
            <person name="Nagy L.G."/>
            <person name="Martin F."/>
            <person name="Kauserud H."/>
        </authorList>
    </citation>
    <scope>NUCLEOTIDE SEQUENCE</scope>
    <source>
        <strain evidence="4">9144</strain>
    </source>
</reference>
<proteinExistence type="inferred from homology"/>
<dbReference type="EMBL" id="JARJCW010000004">
    <property type="protein sequence ID" value="KAJ7225281.1"/>
    <property type="molecule type" value="Genomic_DNA"/>
</dbReference>
<keyword evidence="3" id="KW-0808">Transferase</keyword>
<dbReference type="InterPro" id="IPR016477">
    <property type="entry name" value="Fructo-/Ketosamine-3-kinase"/>
</dbReference>
<comment type="similarity">
    <text evidence="3">Belongs to the fructosamine kinase family.</text>
</comment>
<protein>
    <recommendedName>
        <fullName evidence="1">protein-ribulosamine 3-kinase</fullName>
        <ecNumber evidence="1">2.7.1.172</ecNumber>
    </recommendedName>
</protein>
<keyword evidence="5" id="KW-1185">Reference proteome</keyword>
<evidence type="ECO:0000256" key="3">
    <source>
        <dbReference type="PIRNR" id="PIRNR006221"/>
    </source>
</evidence>
<evidence type="ECO:0000313" key="5">
    <source>
        <dbReference type="Proteomes" id="UP001219525"/>
    </source>
</evidence>
<evidence type="ECO:0000256" key="1">
    <source>
        <dbReference type="ARBA" id="ARBA00011961"/>
    </source>
</evidence>
<dbReference type="PANTHER" id="PTHR12149:SF8">
    <property type="entry name" value="PROTEIN-RIBULOSAMINE 3-KINASE"/>
    <property type="match status" value="1"/>
</dbReference>
<accession>A0AAD6YPG5</accession>
<dbReference type="InterPro" id="IPR011009">
    <property type="entry name" value="Kinase-like_dom_sf"/>
</dbReference>
<dbReference type="PANTHER" id="PTHR12149">
    <property type="entry name" value="FRUCTOSAMINE 3 KINASE-RELATED PROTEIN"/>
    <property type="match status" value="1"/>
</dbReference>
<keyword evidence="3 4" id="KW-0418">Kinase</keyword>
<dbReference type="AlphaFoldDB" id="A0AAD6YPG5"/>
<sequence length="309" mass="34262">MHSIPTILLQQLQTLDPGAEFSGTPPRIVSSTGTHYYAKLGSPAEQEQYLGEAESLKHIDAAAPRLAPRVLASGVDGDRPYMISEYKNLTAVGKAAAKELAKRLATELHRYKSLEGFGFAVPTYCGATRLQNGRFHSWEACFGALVGDLLAQLAKKGRYASLCAKGERIQQEVIPRLLGARPLVIQPVLLHGDLWSGNIGQSEDGDPVIFDPASYYGHNEADLAIARIFGGFPESFFKTYHEHLPKTEPVEQYDLRSDLYQLFHYLNHTLLFGVNLQRRNPGCHLRPSFQGHYASSAERKMDILLDAKL</sequence>
<gene>
    <name evidence="4" type="ORF">GGX14DRAFT_348849</name>
</gene>